<feature type="compositionally biased region" description="Low complexity" evidence="1">
    <location>
        <begin position="1"/>
        <end position="19"/>
    </location>
</feature>
<protein>
    <submittedName>
        <fullName evidence="2">Uncharacterized protein</fullName>
    </submittedName>
</protein>
<feature type="region of interest" description="Disordered" evidence="1">
    <location>
        <begin position="282"/>
        <end position="301"/>
    </location>
</feature>
<reference evidence="2" key="1">
    <citation type="submission" date="2021-11" db="EMBL/GenBank/DDBJ databases">
        <authorList>
            <consortium name="Genoscope - CEA"/>
            <person name="William W."/>
        </authorList>
    </citation>
    <scope>NUCLEOTIDE SEQUENCE</scope>
</reference>
<dbReference type="EMBL" id="CAKKNE010000004">
    <property type="protein sequence ID" value="CAH0374449.1"/>
    <property type="molecule type" value="Genomic_DNA"/>
</dbReference>
<sequence>MNSAMKALAAERAARNGSALPRQTPKPAPQGTRVAFTGQRIKAEPKAMFDKELNSVPRGLEDLVKPLPPGDASTVHTRILGVAQNILDAPDDMSANGPRVVNKEKFLRALKGARKPEDLLKRIGFATRRGADKHGKQVDWLVLDVVNETENAPSDLQKLKRIAKAIQDAEARNAPKAHQSRADADAQDRTRILRNMAEDRMDVSAKKPKKTAPTPPPPPQLIVRVRRADGSVTRVAFDGAPTLDDLRARSGAAELFADEALTRACAAADLVHGAVVYAPPDGDAVADGEEGGDAMVGEEEG</sequence>
<evidence type="ECO:0000256" key="1">
    <source>
        <dbReference type="SAM" id="MobiDB-lite"/>
    </source>
</evidence>
<dbReference type="AlphaFoldDB" id="A0A8J2SWW5"/>
<evidence type="ECO:0000313" key="3">
    <source>
        <dbReference type="Proteomes" id="UP000789595"/>
    </source>
</evidence>
<name>A0A8J2SWW5_9STRA</name>
<feature type="region of interest" description="Disordered" evidence="1">
    <location>
        <begin position="170"/>
        <end position="189"/>
    </location>
</feature>
<keyword evidence="3" id="KW-1185">Reference proteome</keyword>
<feature type="compositionally biased region" description="Basic and acidic residues" evidence="1">
    <location>
        <begin position="180"/>
        <end position="189"/>
    </location>
</feature>
<proteinExistence type="predicted"/>
<comment type="caution">
    <text evidence="2">The sequence shown here is derived from an EMBL/GenBank/DDBJ whole genome shotgun (WGS) entry which is preliminary data.</text>
</comment>
<accession>A0A8J2SWW5</accession>
<feature type="compositionally biased region" description="Acidic residues" evidence="1">
    <location>
        <begin position="284"/>
        <end position="301"/>
    </location>
</feature>
<dbReference type="Proteomes" id="UP000789595">
    <property type="component" value="Unassembled WGS sequence"/>
</dbReference>
<evidence type="ECO:0000313" key="2">
    <source>
        <dbReference type="EMBL" id="CAH0374449.1"/>
    </source>
</evidence>
<feature type="region of interest" description="Disordered" evidence="1">
    <location>
        <begin position="197"/>
        <end position="222"/>
    </location>
</feature>
<gene>
    <name evidence="2" type="ORF">PECAL_4P17280</name>
</gene>
<feature type="region of interest" description="Disordered" evidence="1">
    <location>
        <begin position="1"/>
        <end position="35"/>
    </location>
</feature>
<organism evidence="2 3">
    <name type="scientific">Pelagomonas calceolata</name>
    <dbReference type="NCBI Taxonomy" id="35677"/>
    <lineage>
        <taxon>Eukaryota</taxon>
        <taxon>Sar</taxon>
        <taxon>Stramenopiles</taxon>
        <taxon>Ochrophyta</taxon>
        <taxon>Pelagophyceae</taxon>
        <taxon>Pelagomonadales</taxon>
        <taxon>Pelagomonadaceae</taxon>
        <taxon>Pelagomonas</taxon>
    </lineage>
</organism>